<dbReference type="SMART" id="SM00014">
    <property type="entry name" value="acidPPc"/>
    <property type="match status" value="1"/>
</dbReference>
<protein>
    <submittedName>
        <fullName evidence="3">Phosphatase PAP2 family protein</fullName>
    </submittedName>
</protein>
<dbReference type="Gene3D" id="1.20.144.10">
    <property type="entry name" value="Phosphatidic acid phosphatase type 2/haloperoxidase"/>
    <property type="match status" value="1"/>
</dbReference>
<keyword evidence="4" id="KW-1185">Reference proteome</keyword>
<evidence type="ECO:0000256" key="1">
    <source>
        <dbReference type="SAM" id="Phobius"/>
    </source>
</evidence>
<keyword evidence="1" id="KW-1133">Transmembrane helix</keyword>
<name>A0A7G5EGQ0_9BURK</name>
<feature type="transmembrane region" description="Helical" evidence="1">
    <location>
        <begin position="97"/>
        <end position="117"/>
    </location>
</feature>
<sequence>MEELNLQWFAWMAGGFAPTAWVLELARWLGMDGVALAGAALLWLWWRRPADRLYLLGSMLCCAAAVLLAHRLAIWLGHPRPFVMGLSPAYIEHAARGSLPSAHASSLFTLGFCLLWLRQLRLGGAAIVAVALAVSWGRVYSGVHFPLDIAAGAALGGVIALLYGWLWRHAGPVVQEPVDQALQDAAAPRPSSLPASVE</sequence>
<keyword evidence="1" id="KW-0472">Membrane</keyword>
<gene>
    <name evidence="3" type="ORF">HS961_10210</name>
</gene>
<feature type="transmembrane region" description="Helical" evidence="1">
    <location>
        <begin position="25"/>
        <end position="46"/>
    </location>
</feature>
<dbReference type="RefSeq" id="WP_182327625.1">
    <property type="nucleotide sequence ID" value="NZ_CP058554.1"/>
</dbReference>
<dbReference type="KEGG" id="cpis:HS961_10210"/>
<feature type="transmembrane region" description="Helical" evidence="1">
    <location>
        <begin position="53"/>
        <end position="77"/>
    </location>
</feature>
<dbReference type="PANTHER" id="PTHR14969:SF13">
    <property type="entry name" value="AT30094P"/>
    <property type="match status" value="1"/>
</dbReference>
<dbReference type="Pfam" id="PF01569">
    <property type="entry name" value="PAP2"/>
    <property type="match status" value="1"/>
</dbReference>
<dbReference type="InterPro" id="IPR036938">
    <property type="entry name" value="PAP2/HPO_sf"/>
</dbReference>
<dbReference type="Proteomes" id="UP000515240">
    <property type="component" value="Chromosome"/>
</dbReference>
<feature type="domain" description="Phosphatidic acid phosphatase type 2/haloperoxidase" evidence="2">
    <location>
        <begin position="55"/>
        <end position="164"/>
    </location>
</feature>
<reference evidence="3 4" key="1">
    <citation type="journal article" date="2020" name="G3 (Bethesda)">
        <title>CeMbio - The Caenorhabditis elegans Microbiome Resource.</title>
        <authorList>
            <person name="Dirksen P."/>
            <person name="Assie A."/>
            <person name="Zimmermann J."/>
            <person name="Zhang F."/>
            <person name="Tietje A.M."/>
            <person name="Marsh S.A."/>
            <person name="Felix M.A."/>
            <person name="Shapira M."/>
            <person name="Kaleta C."/>
            <person name="Schulenburg H."/>
            <person name="Samuel B."/>
        </authorList>
    </citation>
    <scope>NUCLEOTIDE SEQUENCE [LARGE SCALE GENOMIC DNA]</scope>
    <source>
        <strain evidence="3 4">BIGb0172</strain>
    </source>
</reference>
<feature type="transmembrane region" description="Helical" evidence="1">
    <location>
        <begin position="124"/>
        <end position="143"/>
    </location>
</feature>
<dbReference type="EMBL" id="CP058554">
    <property type="protein sequence ID" value="QMV73175.1"/>
    <property type="molecule type" value="Genomic_DNA"/>
</dbReference>
<keyword evidence="1" id="KW-0812">Transmembrane</keyword>
<evidence type="ECO:0000313" key="4">
    <source>
        <dbReference type="Proteomes" id="UP000515240"/>
    </source>
</evidence>
<dbReference type="InterPro" id="IPR000326">
    <property type="entry name" value="PAP2/HPO"/>
</dbReference>
<feature type="transmembrane region" description="Helical" evidence="1">
    <location>
        <begin position="149"/>
        <end position="167"/>
    </location>
</feature>
<accession>A0A7G5EGQ0</accession>
<proteinExistence type="predicted"/>
<dbReference type="AlphaFoldDB" id="A0A7G5EGQ0"/>
<dbReference type="PANTHER" id="PTHR14969">
    <property type="entry name" value="SPHINGOSINE-1-PHOSPHATE PHOSPHOHYDROLASE"/>
    <property type="match status" value="1"/>
</dbReference>
<evidence type="ECO:0000259" key="2">
    <source>
        <dbReference type="SMART" id="SM00014"/>
    </source>
</evidence>
<dbReference type="SUPFAM" id="SSF48317">
    <property type="entry name" value="Acid phosphatase/Vanadium-dependent haloperoxidase"/>
    <property type="match status" value="1"/>
</dbReference>
<organism evidence="3 4">
    <name type="scientific">Comamonas piscis</name>
    <dbReference type="NCBI Taxonomy" id="1562974"/>
    <lineage>
        <taxon>Bacteria</taxon>
        <taxon>Pseudomonadati</taxon>
        <taxon>Pseudomonadota</taxon>
        <taxon>Betaproteobacteria</taxon>
        <taxon>Burkholderiales</taxon>
        <taxon>Comamonadaceae</taxon>
        <taxon>Comamonas</taxon>
    </lineage>
</organism>
<evidence type="ECO:0000313" key="3">
    <source>
        <dbReference type="EMBL" id="QMV73175.1"/>
    </source>
</evidence>